<accession>A0AA96EXN2</accession>
<evidence type="ECO:0000313" key="2">
    <source>
        <dbReference type="EMBL" id="WNM20522.1"/>
    </source>
</evidence>
<gene>
    <name evidence="2" type="ORF">RN605_07440</name>
    <name evidence="1" type="ORF">RN608_00270</name>
</gene>
<dbReference type="KEGG" id="fcj:RN605_07440"/>
<evidence type="ECO:0000313" key="1">
    <source>
        <dbReference type="EMBL" id="WNM19133.1"/>
    </source>
</evidence>
<reference evidence="1 3" key="1">
    <citation type="submission" date="2023-09" db="EMBL/GenBank/DDBJ databases">
        <title>Flavobacterium sp. a novel bacteria isolate from Pepper rhizosphere.</title>
        <authorList>
            <person name="Peng Y."/>
            <person name="Lee J."/>
        </authorList>
    </citation>
    <scope>NUCLEOTIDE SEQUENCE</scope>
    <source>
        <strain evidence="1">PMR2A8</strain>
        <strain evidence="2 3">PMTSA4</strain>
    </source>
</reference>
<dbReference type="RefSeq" id="WP_313323722.1">
    <property type="nucleotide sequence ID" value="NZ_CP134878.1"/>
</dbReference>
<name>A0AA96EXN2_9FLAO</name>
<proteinExistence type="predicted"/>
<dbReference type="Proteomes" id="UP001304515">
    <property type="component" value="Chromosome"/>
</dbReference>
<dbReference type="AlphaFoldDB" id="A0AA96EXN2"/>
<sequence>MKLYYVNRNPNQIGNHELHLATCNHLPNIFNRVCLGDYKTPHEALHDAKKIYPSATVCNTCLENHNEKIKPIPFYKKWFRKK</sequence>
<organism evidence="1">
    <name type="scientific">Flavobacterium capsici</name>
    <dbReference type="NCBI Taxonomy" id="3075618"/>
    <lineage>
        <taxon>Bacteria</taxon>
        <taxon>Pseudomonadati</taxon>
        <taxon>Bacteroidota</taxon>
        <taxon>Flavobacteriia</taxon>
        <taxon>Flavobacteriales</taxon>
        <taxon>Flavobacteriaceae</taxon>
        <taxon>Flavobacterium</taxon>
    </lineage>
</organism>
<accession>A0AA96F0R1</accession>
<dbReference type="EMBL" id="CP134890">
    <property type="protein sequence ID" value="WNM20522.1"/>
    <property type="molecule type" value="Genomic_DNA"/>
</dbReference>
<protein>
    <submittedName>
        <fullName evidence="1">Uncharacterized protein</fullName>
    </submittedName>
</protein>
<keyword evidence="3" id="KW-1185">Reference proteome</keyword>
<evidence type="ECO:0000313" key="3">
    <source>
        <dbReference type="Proteomes" id="UP001304515"/>
    </source>
</evidence>
<dbReference type="EMBL" id="CP134878">
    <property type="protein sequence ID" value="WNM19133.1"/>
    <property type="molecule type" value="Genomic_DNA"/>
</dbReference>